<feature type="transmembrane region" description="Helical" evidence="2">
    <location>
        <begin position="837"/>
        <end position="858"/>
    </location>
</feature>
<gene>
    <name evidence="5" type="ORF">AK88_04694</name>
</gene>
<feature type="compositionally biased region" description="Polar residues" evidence="1">
    <location>
        <begin position="496"/>
        <end position="505"/>
    </location>
</feature>
<dbReference type="InterPro" id="IPR024288">
    <property type="entry name" value="SICA_C"/>
</dbReference>
<feature type="region of interest" description="Disordered" evidence="1">
    <location>
        <begin position="198"/>
        <end position="226"/>
    </location>
</feature>
<evidence type="ECO:0000256" key="2">
    <source>
        <dbReference type="SAM" id="Phobius"/>
    </source>
</evidence>
<feature type="compositionally biased region" description="Pro residues" evidence="1">
    <location>
        <begin position="374"/>
        <end position="385"/>
    </location>
</feature>
<feature type="compositionally biased region" description="Pro residues" evidence="1">
    <location>
        <begin position="466"/>
        <end position="480"/>
    </location>
</feature>
<evidence type="ECO:0000259" key="3">
    <source>
        <dbReference type="Pfam" id="PF12879"/>
    </source>
</evidence>
<dbReference type="AlphaFoldDB" id="A0A0D9QFB3"/>
<feature type="compositionally biased region" description="Gly residues" evidence="1">
    <location>
        <begin position="352"/>
        <end position="362"/>
    </location>
</feature>
<keyword evidence="2" id="KW-1133">Transmembrane helix</keyword>
<evidence type="ECO:0008006" key="7">
    <source>
        <dbReference type="Google" id="ProtNLM"/>
    </source>
</evidence>
<proteinExistence type="predicted"/>
<feature type="compositionally biased region" description="Basic and acidic residues" evidence="1">
    <location>
        <begin position="310"/>
        <end position="332"/>
    </location>
</feature>
<keyword evidence="2" id="KW-0812">Transmembrane</keyword>
<evidence type="ECO:0000259" key="4">
    <source>
        <dbReference type="Pfam" id="PF12887"/>
    </source>
</evidence>
<feature type="compositionally biased region" description="Polar residues" evidence="1">
    <location>
        <begin position="206"/>
        <end position="226"/>
    </location>
</feature>
<evidence type="ECO:0000313" key="6">
    <source>
        <dbReference type="Proteomes" id="UP000054561"/>
    </source>
</evidence>
<protein>
    <recommendedName>
        <fullName evidence="7">Schizont-infected cell agglutination C-terminal domain-containing protein</fullName>
    </recommendedName>
</protein>
<dbReference type="Pfam" id="PF12879">
    <property type="entry name" value="SICA_C"/>
    <property type="match status" value="1"/>
</dbReference>
<keyword evidence="2" id="KW-0472">Membrane</keyword>
<accession>A0A0D9QFB3</accession>
<feature type="compositionally biased region" description="Gly residues" evidence="1">
    <location>
        <begin position="584"/>
        <end position="596"/>
    </location>
</feature>
<dbReference type="InterPro" id="IPR024290">
    <property type="entry name" value="SICA_extracell_a"/>
</dbReference>
<dbReference type="OrthoDB" id="376328at2759"/>
<feature type="region of interest" description="Disordered" evidence="1">
    <location>
        <begin position="265"/>
        <end position="527"/>
    </location>
</feature>
<feature type="domain" description="Schizont-infected cell agglutination C-terminal" evidence="3">
    <location>
        <begin position="629"/>
        <end position="728"/>
    </location>
</feature>
<dbReference type="Pfam" id="PF12887">
    <property type="entry name" value="SICA_alpha"/>
    <property type="match status" value="1"/>
</dbReference>
<dbReference type="VEuPathDB" id="PlasmoDB:AK88_04694"/>
<feature type="transmembrane region" description="Helical" evidence="2">
    <location>
        <begin position="611"/>
        <end position="632"/>
    </location>
</feature>
<organism evidence="5 6">
    <name type="scientific">Plasmodium fragile</name>
    <dbReference type="NCBI Taxonomy" id="5857"/>
    <lineage>
        <taxon>Eukaryota</taxon>
        <taxon>Sar</taxon>
        <taxon>Alveolata</taxon>
        <taxon>Apicomplexa</taxon>
        <taxon>Aconoidasida</taxon>
        <taxon>Haemosporida</taxon>
        <taxon>Plasmodiidae</taxon>
        <taxon>Plasmodium</taxon>
        <taxon>Plasmodium (Plasmodium)</taxon>
    </lineage>
</organism>
<name>A0A0D9QFB3_PLAFR</name>
<feature type="compositionally biased region" description="Basic and acidic residues" evidence="1">
    <location>
        <begin position="435"/>
        <end position="450"/>
    </location>
</feature>
<dbReference type="EMBL" id="KQ001716">
    <property type="protein sequence ID" value="KJP85663.1"/>
    <property type="molecule type" value="Genomic_DNA"/>
</dbReference>
<evidence type="ECO:0000256" key="1">
    <source>
        <dbReference type="SAM" id="MobiDB-lite"/>
    </source>
</evidence>
<keyword evidence="6" id="KW-1185">Reference proteome</keyword>
<sequence>MAEKRFTHLLVVWLQRRGISDPEDFDDKIWKDMKQRVHEFIKYIREDFDEVTYAQSCEDTGWENKKLKGQTPADRLQCKLMVATLYFMNEWGVTGGGEQCGSTSDKELCIMMKCLIGNIFRYMLQEANCGKERGINYALTAVKAAEEAFGGNVSTDTCNLGDLDGLIVGRNEIRSTVKKWLQENTHMQRKMMEIMGSGHCKRGKSTEQITAHDTNTRNRVNQNTEDPQVIGNVLGEGLHDLIDKVGETVQEKVLQKDLQIKHTENTKKVGARTPHSESAASPTDDSADEEEEDDDEDDDADDDEEQDTNEEAKKKHEDGKKSTDGSTKDKSSENAQLPAATTPATPKPVAGGTPGQGTGTGGDVARKDDDEQPPARPPPPPPPRTPDGDGTGSKGEKGAKGETGPSGPPGEQGKKTVATNGEAKDPIEQCVNELDPDKFEACMGIHKEPNNSDPVGDAVVHGGNDDPPPLNPPKPKPNPNPNQSGSSGGTSGASDQPGSSGTGSTAAVHPGSSGTGATGPANSASSSKTFTSLACQASGTYDGMSSCDLRLSLNAFDGGQALSGSYGLWTSSDVLDGRPAQPGHSGGPSEDGGGPHGPDLTNDVLTATTPILFFLTFVTVALLGYSLWKYFAYFAQRRRTYRAVRDVPSPPLDEEILQHLQRGEPPPDYGYTVVRDRQPASIPGTKRPPRVHKRTIIELHLEVLNECDATAWENVKDHYLQILVEEFARDLQQDAKGHSSFPDAPTTNQDLLGNNVSSTVDPPTDTAVTDPCPPHDPDPWSCMEAIQLATEPCPPNEDDPDPWKCMETIQLDAEQIRPSRIPENANSRIIFTIKNGMWIILCKIFEILYDLCLLNILFSKDPLQGIIYPSPE</sequence>
<evidence type="ECO:0000313" key="5">
    <source>
        <dbReference type="EMBL" id="KJP85663.1"/>
    </source>
</evidence>
<feature type="region of interest" description="Disordered" evidence="1">
    <location>
        <begin position="734"/>
        <end position="767"/>
    </location>
</feature>
<feature type="compositionally biased region" description="Low complexity" evidence="1">
    <location>
        <begin position="338"/>
        <end position="351"/>
    </location>
</feature>
<dbReference type="Proteomes" id="UP000054561">
    <property type="component" value="Unassembled WGS sequence"/>
</dbReference>
<feature type="compositionally biased region" description="Acidic residues" evidence="1">
    <location>
        <begin position="285"/>
        <end position="309"/>
    </location>
</feature>
<reference evidence="5 6" key="1">
    <citation type="submission" date="2014-03" db="EMBL/GenBank/DDBJ databases">
        <title>The Genome Sequence of Plasmodium fragile nilgiri.</title>
        <authorList>
            <consortium name="The Broad Institute Genomics Platform"/>
            <consortium name="The Broad Institute Genome Sequencing Center for Infectious Disease"/>
            <person name="Neafsey D."/>
            <person name="Duraisingh M."/>
            <person name="Young S.K."/>
            <person name="Zeng Q."/>
            <person name="Gargeya S."/>
            <person name="Abouelleil A."/>
            <person name="Alvarado L."/>
            <person name="Chapman S.B."/>
            <person name="Gainer-Dewar J."/>
            <person name="Goldberg J."/>
            <person name="Griggs A."/>
            <person name="Gujja S."/>
            <person name="Hansen M."/>
            <person name="Howarth C."/>
            <person name="Imamovic A."/>
            <person name="Larimer J."/>
            <person name="Pearson M."/>
            <person name="Poon T.W."/>
            <person name="Priest M."/>
            <person name="Roberts A."/>
            <person name="Saif S."/>
            <person name="Shea T."/>
            <person name="Sykes S."/>
            <person name="Wortman J."/>
            <person name="Nusbaum C."/>
            <person name="Birren B."/>
        </authorList>
    </citation>
    <scope>NUCLEOTIDE SEQUENCE [LARGE SCALE GENOMIC DNA]</scope>
    <source>
        <strain evidence="6">nilgiri</strain>
    </source>
</reference>
<feature type="domain" description="Schizont-infected cell agglutination extracellular alpha" evidence="4">
    <location>
        <begin position="12"/>
        <end position="180"/>
    </location>
</feature>
<dbReference type="GeneID" id="24270008"/>
<feature type="compositionally biased region" description="Polar residues" evidence="1">
    <location>
        <begin position="745"/>
        <end position="758"/>
    </location>
</feature>
<feature type="region of interest" description="Disordered" evidence="1">
    <location>
        <begin position="573"/>
        <end position="601"/>
    </location>
</feature>
<dbReference type="RefSeq" id="XP_012337725.1">
    <property type="nucleotide sequence ID" value="XM_012482302.1"/>
</dbReference>